<organism evidence="1 2">
    <name type="scientific">Popillia japonica</name>
    <name type="common">Japanese beetle</name>
    <dbReference type="NCBI Taxonomy" id="7064"/>
    <lineage>
        <taxon>Eukaryota</taxon>
        <taxon>Metazoa</taxon>
        <taxon>Ecdysozoa</taxon>
        <taxon>Arthropoda</taxon>
        <taxon>Hexapoda</taxon>
        <taxon>Insecta</taxon>
        <taxon>Pterygota</taxon>
        <taxon>Neoptera</taxon>
        <taxon>Endopterygota</taxon>
        <taxon>Coleoptera</taxon>
        <taxon>Polyphaga</taxon>
        <taxon>Scarabaeiformia</taxon>
        <taxon>Scarabaeidae</taxon>
        <taxon>Rutelinae</taxon>
        <taxon>Popillia</taxon>
    </lineage>
</organism>
<comment type="caution">
    <text evidence="1">The sequence shown here is derived from an EMBL/GenBank/DDBJ whole genome shotgun (WGS) entry which is preliminary data.</text>
</comment>
<name>A0AAW1KI83_POPJA</name>
<evidence type="ECO:0000313" key="1">
    <source>
        <dbReference type="EMBL" id="KAK9718370.1"/>
    </source>
</evidence>
<protein>
    <submittedName>
        <fullName evidence="1">Uncharacterized protein</fullName>
    </submittedName>
</protein>
<accession>A0AAW1KI83</accession>
<proteinExistence type="predicted"/>
<gene>
    <name evidence="1" type="ORF">QE152_g23211</name>
</gene>
<dbReference type="Proteomes" id="UP001458880">
    <property type="component" value="Unassembled WGS sequence"/>
</dbReference>
<dbReference type="AlphaFoldDB" id="A0AAW1KI83"/>
<dbReference type="EMBL" id="JASPKY010000229">
    <property type="protein sequence ID" value="KAK9718370.1"/>
    <property type="molecule type" value="Genomic_DNA"/>
</dbReference>
<reference evidence="1 2" key="1">
    <citation type="journal article" date="2024" name="BMC Genomics">
        <title>De novo assembly and annotation of Popillia japonica's genome with initial clues to its potential as an invasive pest.</title>
        <authorList>
            <person name="Cucini C."/>
            <person name="Boschi S."/>
            <person name="Funari R."/>
            <person name="Cardaioli E."/>
            <person name="Iannotti N."/>
            <person name="Marturano G."/>
            <person name="Paoli F."/>
            <person name="Bruttini M."/>
            <person name="Carapelli A."/>
            <person name="Frati F."/>
            <person name="Nardi F."/>
        </authorList>
    </citation>
    <scope>NUCLEOTIDE SEQUENCE [LARGE SCALE GENOMIC DNA]</scope>
    <source>
        <strain evidence="1">DMR45628</strain>
    </source>
</reference>
<keyword evidence="2" id="KW-1185">Reference proteome</keyword>
<sequence>MLPEPSARILLVLLTSTKLKKSETTFRRNCNVLVEKWKDKSLSNDPCRLYLRDYERFAYVNVSEIAAAFLLATLSDDEISIVTVKVEDLTRALEEESFGVSEETIDFYDNQQTPSKQNEILEEESFGVSEETIDFYDNQQTPSKQNEMI</sequence>
<evidence type="ECO:0000313" key="2">
    <source>
        <dbReference type="Proteomes" id="UP001458880"/>
    </source>
</evidence>